<accession>A0ABV1E394</accession>
<keyword evidence="1" id="KW-0812">Transmembrane</keyword>
<feature type="transmembrane region" description="Helical" evidence="1">
    <location>
        <begin position="12"/>
        <end position="30"/>
    </location>
</feature>
<keyword evidence="1" id="KW-0472">Membrane</keyword>
<sequence>MEKKSKNMFTLIGIITVVVAIASTVAMILYKCQKKRKDDEELEHYIETAIM</sequence>
<evidence type="ECO:0000256" key="1">
    <source>
        <dbReference type="SAM" id="Phobius"/>
    </source>
</evidence>
<dbReference type="Proteomes" id="UP001489509">
    <property type="component" value="Unassembled WGS sequence"/>
</dbReference>
<dbReference type="RefSeq" id="WP_349221095.1">
    <property type="nucleotide sequence ID" value="NZ_JBBMFD010000044.1"/>
</dbReference>
<dbReference type="EMBL" id="JBBMFD010000044">
    <property type="protein sequence ID" value="MEQ2441786.1"/>
    <property type="molecule type" value="Genomic_DNA"/>
</dbReference>
<comment type="caution">
    <text evidence="2">The sequence shown here is derived from an EMBL/GenBank/DDBJ whole genome shotgun (WGS) entry which is preliminary data.</text>
</comment>
<organism evidence="2 3">
    <name type="scientific">Solibaculum intestinale</name>
    <dbReference type="NCBI Taxonomy" id="3133165"/>
    <lineage>
        <taxon>Bacteria</taxon>
        <taxon>Bacillati</taxon>
        <taxon>Bacillota</taxon>
        <taxon>Clostridia</taxon>
        <taxon>Eubacteriales</taxon>
        <taxon>Oscillospiraceae</taxon>
        <taxon>Solibaculum</taxon>
    </lineage>
</organism>
<gene>
    <name evidence="2" type="ORF">WMO26_13185</name>
</gene>
<evidence type="ECO:0000313" key="3">
    <source>
        <dbReference type="Proteomes" id="UP001489509"/>
    </source>
</evidence>
<reference evidence="2 3" key="1">
    <citation type="submission" date="2024-03" db="EMBL/GenBank/DDBJ databases">
        <title>Human intestinal bacterial collection.</title>
        <authorList>
            <person name="Pauvert C."/>
            <person name="Hitch T.C.A."/>
            <person name="Clavel T."/>
        </authorList>
    </citation>
    <scope>NUCLEOTIDE SEQUENCE [LARGE SCALE GENOMIC DNA]</scope>
    <source>
        <strain evidence="2 3">CLA-JM-H44</strain>
    </source>
</reference>
<keyword evidence="1" id="KW-1133">Transmembrane helix</keyword>
<evidence type="ECO:0000313" key="2">
    <source>
        <dbReference type="EMBL" id="MEQ2441786.1"/>
    </source>
</evidence>
<protein>
    <submittedName>
        <fullName evidence="2">Uncharacterized protein</fullName>
    </submittedName>
</protein>
<name>A0ABV1E394_9FIRM</name>
<proteinExistence type="predicted"/>
<keyword evidence="3" id="KW-1185">Reference proteome</keyword>